<keyword evidence="5 9" id="KW-0547">Nucleotide-binding</keyword>
<dbReference type="InterPro" id="IPR001245">
    <property type="entry name" value="Ser-Thr/Tyr_kinase_cat_dom"/>
</dbReference>
<dbReference type="GO" id="GO:0043235">
    <property type="term" value="C:receptor complex"/>
    <property type="evidence" value="ECO:0007669"/>
    <property type="project" value="TreeGrafter"/>
</dbReference>
<dbReference type="InterPro" id="IPR017441">
    <property type="entry name" value="Protein_kinase_ATP_BS"/>
</dbReference>
<dbReference type="PANTHER" id="PTHR24416">
    <property type="entry name" value="TYROSINE-PROTEIN KINASE RECEPTOR"/>
    <property type="match status" value="1"/>
</dbReference>
<accession>A0A8B7WGM7</accession>
<dbReference type="EC" id="2.7.10.1" evidence="2"/>
<dbReference type="GO" id="GO:0009925">
    <property type="term" value="C:basal plasma membrane"/>
    <property type="evidence" value="ECO:0007669"/>
    <property type="project" value="TreeGrafter"/>
</dbReference>
<dbReference type="SUPFAM" id="SSF56112">
    <property type="entry name" value="Protein kinase-like (PK-like)"/>
    <property type="match status" value="1"/>
</dbReference>
<name>A0A8B7WGM7_CASCN</name>
<proteinExistence type="predicted"/>
<dbReference type="PANTHER" id="PTHR24416:SF90">
    <property type="entry name" value="RECEPTOR TYROSINE-PROTEIN KINASE ERBB-4"/>
    <property type="match status" value="1"/>
</dbReference>
<keyword evidence="8" id="KW-0829">Tyrosine-protein kinase</keyword>
<feature type="binding site" evidence="9">
    <location>
        <position position="170"/>
    </location>
    <ligand>
        <name>ATP</name>
        <dbReference type="ChEBI" id="CHEBI:30616"/>
    </ligand>
</feature>
<gene>
    <name evidence="13" type="primary">LOC109701653</name>
</gene>
<dbReference type="Pfam" id="PF07714">
    <property type="entry name" value="PK_Tyr_Ser-Thr"/>
    <property type="match status" value="1"/>
</dbReference>
<evidence type="ECO:0000256" key="11">
    <source>
        <dbReference type="SAM" id="SignalP"/>
    </source>
</evidence>
<dbReference type="GO" id="GO:0005524">
    <property type="term" value="F:ATP binding"/>
    <property type="evidence" value="ECO:0007669"/>
    <property type="project" value="UniProtKB-UniRule"/>
</dbReference>
<dbReference type="Gene3D" id="3.30.200.20">
    <property type="entry name" value="Phosphorylase Kinase, domain 1"/>
    <property type="match status" value="1"/>
</dbReference>
<dbReference type="GO" id="GO:0022008">
    <property type="term" value="P:neurogenesis"/>
    <property type="evidence" value="ECO:0007669"/>
    <property type="project" value="TreeGrafter"/>
</dbReference>
<dbReference type="InterPro" id="IPR049328">
    <property type="entry name" value="TM_ErbB1"/>
</dbReference>
<dbReference type="CDD" id="cd12092">
    <property type="entry name" value="TM_ErbB4"/>
    <property type="match status" value="1"/>
</dbReference>
<evidence type="ECO:0000256" key="9">
    <source>
        <dbReference type="PROSITE-ProRule" id="PRU10141"/>
    </source>
</evidence>
<dbReference type="GO" id="GO:0005154">
    <property type="term" value="F:epidermal growth factor receptor binding"/>
    <property type="evidence" value="ECO:0007669"/>
    <property type="project" value="TreeGrafter"/>
</dbReference>
<keyword evidence="10" id="KW-0812">Transmembrane</keyword>
<feature type="signal peptide" evidence="11">
    <location>
        <begin position="1"/>
        <end position="19"/>
    </location>
</feature>
<feature type="transmembrane region" description="Helical" evidence="10">
    <location>
        <begin position="71"/>
        <end position="94"/>
    </location>
</feature>
<keyword evidence="3" id="KW-0597">Phosphoprotein</keyword>
<keyword evidence="6" id="KW-0418">Kinase</keyword>
<dbReference type="GO" id="GO:0004714">
    <property type="term" value="F:transmembrane receptor protein tyrosine kinase activity"/>
    <property type="evidence" value="ECO:0007669"/>
    <property type="project" value="UniProtKB-EC"/>
</dbReference>
<dbReference type="GO" id="GO:0007169">
    <property type="term" value="P:cell surface receptor protein tyrosine kinase signaling pathway"/>
    <property type="evidence" value="ECO:0007669"/>
    <property type="project" value="TreeGrafter"/>
</dbReference>
<dbReference type="Gene3D" id="6.10.250.880">
    <property type="match status" value="1"/>
</dbReference>
<evidence type="ECO:0000259" key="12">
    <source>
        <dbReference type="PROSITE" id="PS50011"/>
    </source>
</evidence>
<feature type="non-terminal residue" evidence="13">
    <location>
        <position position="186"/>
    </location>
</feature>
<evidence type="ECO:0000256" key="6">
    <source>
        <dbReference type="ARBA" id="ARBA00022777"/>
    </source>
</evidence>
<protein>
    <recommendedName>
        <fullName evidence="2">receptor protein-tyrosine kinase</fullName>
        <ecNumber evidence="2">2.7.10.1</ecNumber>
    </recommendedName>
</protein>
<dbReference type="PROSITE" id="PS50011">
    <property type="entry name" value="PROTEIN_KINASE_DOM"/>
    <property type="match status" value="1"/>
</dbReference>
<dbReference type="Pfam" id="PF21314">
    <property type="entry name" value="TM_ErbB1"/>
    <property type="match status" value="1"/>
</dbReference>
<evidence type="ECO:0000256" key="4">
    <source>
        <dbReference type="ARBA" id="ARBA00022679"/>
    </source>
</evidence>
<keyword evidence="10" id="KW-1133">Transmembrane helix</keyword>
<dbReference type="InterPro" id="IPR050122">
    <property type="entry name" value="RTK"/>
</dbReference>
<dbReference type="OrthoDB" id="6219513at2759"/>
<evidence type="ECO:0000256" key="1">
    <source>
        <dbReference type="ARBA" id="ARBA00004479"/>
    </source>
</evidence>
<dbReference type="PROSITE" id="PS00107">
    <property type="entry name" value="PROTEIN_KINASE_ATP"/>
    <property type="match status" value="1"/>
</dbReference>
<dbReference type="RefSeq" id="XP_020042766.1">
    <property type="nucleotide sequence ID" value="XM_020187177.1"/>
</dbReference>
<evidence type="ECO:0000256" key="2">
    <source>
        <dbReference type="ARBA" id="ARBA00011902"/>
    </source>
</evidence>
<evidence type="ECO:0000256" key="5">
    <source>
        <dbReference type="ARBA" id="ARBA00022741"/>
    </source>
</evidence>
<feature type="chain" id="PRO_5034063190" description="receptor protein-tyrosine kinase" evidence="11">
    <location>
        <begin position="20"/>
        <end position="186"/>
    </location>
</feature>
<keyword evidence="7 9" id="KW-0067">ATP-binding</keyword>
<dbReference type="Gene3D" id="4.10.1140.10">
    <property type="entry name" value="membrane-bound form of the juxtamembrane domain of the epidermal growth factor receptor like domain"/>
    <property type="match status" value="1"/>
</dbReference>
<dbReference type="AlphaFoldDB" id="A0A8B7WGM7"/>
<sequence length="186" mass="20792">MDRYLMCLLPMFFLQGSMCEHWCMCVHVTVMENDVFCSVIACRCNGPTSHDCIYHPWMGHSTLPQHARTPLIAAGVIGGLFILVIVGLTFAVYVRRKSIKKKRALRRFLETELVEPLTPSGTAPNQAQLRILKETELKRVKVLGSGAFGTVYKGIWVPEGETVKIPVAIKILNETTGPKANVEFMD</sequence>
<organism evidence="13">
    <name type="scientific">Castor canadensis</name>
    <name type="common">American beaver</name>
    <dbReference type="NCBI Taxonomy" id="51338"/>
    <lineage>
        <taxon>Eukaryota</taxon>
        <taxon>Metazoa</taxon>
        <taxon>Chordata</taxon>
        <taxon>Craniata</taxon>
        <taxon>Vertebrata</taxon>
        <taxon>Euteleostomi</taxon>
        <taxon>Mammalia</taxon>
        <taxon>Eutheria</taxon>
        <taxon>Euarchontoglires</taxon>
        <taxon>Glires</taxon>
        <taxon>Rodentia</taxon>
        <taxon>Castorimorpha</taxon>
        <taxon>Castoridae</taxon>
        <taxon>Castor</taxon>
    </lineage>
</organism>
<keyword evidence="11" id="KW-0732">Signal</keyword>
<keyword evidence="4" id="KW-0808">Transferase</keyword>
<dbReference type="GO" id="GO:0043066">
    <property type="term" value="P:negative regulation of apoptotic process"/>
    <property type="evidence" value="ECO:0007669"/>
    <property type="project" value="TreeGrafter"/>
</dbReference>
<evidence type="ECO:0000256" key="3">
    <source>
        <dbReference type="ARBA" id="ARBA00022553"/>
    </source>
</evidence>
<evidence type="ECO:0000256" key="7">
    <source>
        <dbReference type="ARBA" id="ARBA00022840"/>
    </source>
</evidence>
<feature type="domain" description="Protein kinase" evidence="12">
    <location>
        <begin position="137"/>
        <end position="186"/>
    </location>
</feature>
<dbReference type="InterPro" id="IPR000719">
    <property type="entry name" value="Prot_kinase_dom"/>
</dbReference>
<keyword evidence="10" id="KW-0472">Membrane</keyword>
<dbReference type="InterPro" id="IPR011009">
    <property type="entry name" value="Kinase-like_dom_sf"/>
</dbReference>
<evidence type="ECO:0000256" key="10">
    <source>
        <dbReference type="SAM" id="Phobius"/>
    </source>
</evidence>
<comment type="subcellular location">
    <subcellularLocation>
        <location evidence="1">Membrane</location>
        <topology evidence="1">Single-pass type I membrane protein</topology>
    </subcellularLocation>
</comment>
<dbReference type="GO" id="GO:0008284">
    <property type="term" value="P:positive regulation of cell population proliferation"/>
    <property type="evidence" value="ECO:0007669"/>
    <property type="project" value="TreeGrafter"/>
</dbReference>
<reference evidence="13" key="1">
    <citation type="submission" date="2025-08" db="UniProtKB">
        <authorList>
            <consortium name="RefSeq"/>
        </authorList>
    </citation>
    <scope>IDENTIFICATION</scope>
    <source>
        <tissue evidence="13">Leukocyte</tissue>
    </source>
</reference>
<evidence type="ECO:0000313" key="13">
    <source>
        <dbReference type="RefSeq" id="XP_020042766.1"/>
    </source>
</evidence>
<dbReference type="FunFam" id="4.10.1140.10:FF:000001">
    <property type="entry name" value="Receptor protein-tyrosine kinase"/>
    <property type="match status" value="1"/>
</dbReference>
<evidence type="ECO:0000256" key="8">
    <source>
        <dbReference type="ARBA" id="ARBA00023137"/>
    </source>
</evidence>
<dbReference type="KEGG" id="ccan:109701653"/>